<feature type="transmembrane region" description="Helical" evidence="1">
    <location>
        <begin position="68"/>
        <end position="86"/>
    </location>
</feature>
<feature type="transmembrane region" description="Helical" evidence="1">
    <location>
        <begin position="93"/>
        <end position="111"/>
    </location>
</feature>
<dbReference type="PATRIC" id="fig|176090.4.peg.920"/>
<reference evidence="2 3" key="1">
    <citation type="submission" date="2014-06" db="EMBL/GenBank/DDBJ databases">
        <authorList>
            <person name="Teng J.L."/>
            <person name="Huang Y."/>
            <person name="Tse H."/>
            <person name="Lau S.K."/>
            <person name="Woo P.C."/>
        </authorList>
    </citation>
    <scope>NUCLEOTIDE SEQUENCE [LARGE SCALE GENOMIC DNA]</scope>
    <source>
        <strain evidence="2 3">HKU4</strain>
    </source>
</reference>
<keyword evidence="3" id="KW-1185">Reference proteome</keyword>
<accession>A0A0A0DGK5</accession>
<proteinExistence type="predicted"/>
<keyword evidence="1" id="KW-0812">Transmembrane</keyword>
<dbReference type="EMBL" id="JPEN01000062">
    <property type="protein sequence ID" value="KGM37210.1"/>
    <property type="molecule type" value="Genomic_DNA"/>
</dbReference>
<organism evidence="2 3">
    <name type="scientific">Streptococcus sinensis</name>
    <dbReference type="NCBI Taxonomy" id="176090"/>
    <lineage>
        <taxon>Bacteria</taxon>
        <taxon>Bacillati</taxon>
        <taxon>Bacillota</taxon>
        <taxon>Bacilli</taxon>
        <taxon>Lactobacillales</taxon>
        <taxon>Streptococcaceae</taxon>
        <taxon>Streptococcus</taxon>
    </lineage>
</organism>
<evidence type="ECO:0000313" key="3">
    <source>
        <dbReference type="Proteomes" id="UP000030019"/>
    </source>
</evidence>
<evidence type="ECO:0000256" key="1">
    <source>
        <dbReference type="SAM" id="Phobius"/>
    </source>
</evidence>
<comment type="caution">
    <text evidence="2">The sequence shown here is derived from an EMBL/GenBank/DDBJ whole genome shotgun (WGS) entry which is preliminary data.</text>
</comment>
<feature type="transmembrane region" description="Helical" evidence="1">
    <location>
        <begin position="12"/>
        <end position="30"/>
    </location>
</feature>
<dbReference type="AlphaFoldDB" id="A0A0A0DGK5"/>
<evidence type="ECO:0000313" key="2">
    <source>
        <dbReference type="EMBL" id="KGM37210.1"/>
    </source>
</evidence>
<dbReference type="STRING" id="176090.SSIN_0950"/>
<keyword evidence="1" id="KW-1133">Transmembrane helix</keyword>
<name>A0A0A0DGK5_9STRE</name>
<protein>
    <submittedName>
        <fullName evidence="2">Uncharacterized protein</fullName>
    </submittedName>
</protein>
<sequence length="121" mass="13842">MLKTIFYFIRRFPEQVFLFIFNSGVFAWLWTSGTEIASQIGLTDVWQNHIPVPLQAFFGESSQAVQDFFNTSAFIWLVGSMMILVAIRFVKGLIKLLLFVLLILLGIYLVVQNQGILSSFI</sequence>
<keyword evidence="1" id="KW-0472">Membrane</keyword>
<dbReference type="Proteomes" id="UP000030019">
    <property type="component" value="Unassembled WGS sequence"/>
</dbReference>
<gene>
    <name evidence="2" type="ORF">SSIN_0950</name>
</gene>
<dbReference type="RefSeq" id="WP_037616282.1">
    <property type="nucleotide sequence ID" value="NZ_JPEN01000062.1"/>
</dbReference>